<dbReference type="InterPro" id="IPR054795">
    <property type="entry name" value="TumE"/>
</dbReference>
<dbReference type="RefSeq" id="WP_207678852.1">
    <property type="nucleotide sequence ID" value="NZ_CP061800.1"/>
</dbReference>
<gene>
    <name evidence="1" type="ORF">dnm_068870</name>
</gene>
<name>A0A975GRE9_9BACT</name>
<protein>
    <submittedName>
        <fullName evidence="1">Uncharacterized protein</fullName>
    </submittedName>
</protein>
<evidence type="ECO:0000313" key="2">
    <source>
        <dbReference type="Proteomes" id="UP000663722"/>
    </source>
</evidence>
<dbReference type="AlphaFoldDB" id="A0A975GRE9"/>
<keyword evidence="2" id="KW-1185">Reference proteome</keyword>
<organism evidence="1 2">
    <name type="scientific">Desulfonema magnum</name>
    <dbReference type="NCBI Taxonomy" id="45655"/>
    <lineage>
        <taxon>Bacteria</taxon>
        <taxon>Pseudomonadati</taxon>
        <taxon>Thermodesulfobacteriota</taxon>
        <taxon>Desulfobacteria</taxon>
        <taxon>Desulfobacterales</taxon>
        <taxon>Desulfococcaceae</taxon>
        <taxon>Desulfonema</taxon>
    </lineage>
</organism>
<dbReference type="Proteomes" id="UP000663722">
    <property type="component" value="Chromosome"/>
</dbReference>
<dbReference type="EMBL" id="CP061800">
    <property type="protein sequence ID" value="QTA90825.1"/>
    <property type="molecule type" value="Genomic_DNA"/>
</dbReference>
<dbReference type="NCBIfam" id="NF045777">
    <property type="entry name" value="TumE"/>
    <property type="match status" value="1"/>
</dbReference>
<dbReference type="InterPro" id="IPR045397">
    <property type="entry name" value="TumE-like"/>
</dbReference>
<proteinExistence type="predicted"/>
<evidence type="ECO:0000313" key="1">
    <source>
        <dbReference type="EMBL" id="QTA90825.1"/>
    </source>
</evidence>
<sequence>MPHDMISHYLSQIESAIRGLRDAYTERYKEEILGYDRANLRIRIRFLSGYLLELNEAIILKAGQIKYLDYRYHFQDRENNLVFRYDNTPHFPNIDSFPHHKHLKSEVIPSDKPSILKVIEEVSMQVY</sequence>
<accession>A0A975GRE9</accession>
<dbReference type="KEGG" id="dmm:dnm_068870"/>
<reference evidence="1" key="1">
    <citation type="journal article" date="2021" name="Microb. Physiol.">
        <title>Proteogenomic Insights into the Physiology of Marine, Sulfate-Reducing, Filamentous Desulfonema limicola and Desulfonema magnum.</title>
        <authorList>
            <person name="Schnaars V."/>
            <person name="Wohlbrand L."/>
            <person name="Scheve S."/>
            <person name="Hinrichs C."/>
            <person name="Reinhardt R."/>
            <person name="Rabus R."/>
        </authorList>
    </citation>
    <scope>NUCLEOTIDE SEQUENCE</scope>
    <source>
        <strain evidence="1">4be13</strain>
    </source>
</reference>
<dbReference type="Pfam" id="PF20126">
    <property type="entry name" value="TumE"/>
    <property type="match status" value="1"/>
</dbReference>